<keyword evidence="1" id="KW-0805">Transcription regulation</keyword>
<protein>
    <submittedName>
        <fullName evidence="5">Transcriptional regulator, AraC family</fullName>
    </submittedName>
</protein>
<dbReference type="Proteomes" id="UP000199440">
    <property type="component" value="Unassembled WGS sequence"/>
</dbReference>
<evidence type="ECO:0000256" key="1">
    <source>
        <dbReference type="ARBA" id="ARBA00023015"/>
    </source>
</evidence>
<dbReference type="GO" id="GO:0043565">
    <property type="term" value="F:sequence-specific DNA binding"/>
    <property type="evidence" value="ECO:0007669"/>
    <property type="project" value="InterPro"/>
</dbReference>
<keyword evidence="2" id="KW-0238">DNA-binding</keyword>
<evidence type="ECO:0000313" key="5">
    <source>
        <dbReference type="EMBL" id="SDM16123.1"/>
    </source>
</evidence>
<dbReference type="OrthoDB" id="2600165at2"/>
<gene>
    <name evidence="5" type="ORF">SAMN04488514_105273</name>
</gene>
<dbReference type="PANTHER" id="PTHR43280">
    <property type="entry name" value="ARAC-FAMILY TRANSCRIPTIONAL REGULATOR"/>
    <property type="match status" value="1"/>
</dbReference>
<dbReference type="SUPFAM" id="SSF46689">
    <property type="entry name" value="Homeodomain-like"/>
    <property type="match status" value="1"/>
</dbReference>
<proteinExistence type="predicted"/>
<feature type="domain" description="HTH araC/xylS-type" evidence="4">
    <location>
        <begin position="199"/>
        <end position="300"/>
    </location>
</feature>
<evidence type="ECO:0000256" key="2">
    <source>
        <dbReference type="ARBA" id="ARBA00023125"/>
    </source>
</evidence>
<evidence type="ECO:0000259" key="4">
    <source>
        <dbReference type="PROSITE" id="PS01124"/>
    </source>
</evidence>
<reference evidence="5 6" key="1">
    <citation type="submission" date="2016-10" db="EMBL/GenBank/DDBJ databases">
        <authorList>
            <person name="de Groot N.N."/>
        </authorList>
    </citation>
    <scope>NUCLEOTIDE SEQUENCE [LARGE SCALE GENOMIC DNA]</scope>
    <source>
        <strain evidence="5 6">DSM 19886</strain>
    </source>
</reference>
<dbReference type="EMBL" id="FNGV01000005">
    <property type="protein sequence ID" value="SDM16123.1"/>
    <property type="molecule type" value="Genomic_DNA"/>
</dbReference>
<organism evidence="5 6">
    <name type="scientific">Kriegella aquimaris</name>
    <dbReference type="NCBI Taxonomy" id="192904"/>
    <lineage>
        <taxon>Bacteria</taxon>
        <taxon>Pseudomonadati</taxon>
        <taxon>Bacteroidota</taxon>
        <taxon>Flavobacteriia</taxon>
        <taxon>Flavobacteriales</taxon>
        <taxon>Flavobacteriaceae</taxon>
        <taxon>Kriegella</taxon>
    </lineage>
</organism>
<dbReference type="PANTHER" id="PTHR43280:SF32">
    <property type="entry name" value="TRANSCRIPTIONAL REGULATORY PROTEIN"/>
    <property type="match status" value="1"/>
</dbReference>
<dbReference type="GO" id="GO:0003700">
    <property type="term" value="F:DNA-binding transcription factor activity"/>
    <property type="evidence" value="ECO:0007669"/>
    <property type="project" value="InterPro"/>
</dbReference>
<keyword evidence="3" id="KW-0804">Transcription</keyword>
<dbReference type="AlphaFoldDB" id="A0A1G9QYU5"/>
<dbReference type="PRINTS" id="PR00032">
    <property type="entry name" value="HTHARAC"/>
</dbReference>
<dbReference type="Pfam" id="PF12833">
    <property type="entry name" value="HTH_18"/>
    <property type="match status" value="1"/>
</dbReference>
<evidence type="ECO:0000313" key="6">
    <source>
        <dbReference type="Proteomes" id="UP000199440"/>
    </source>
</evidence>
<keyword evidence="6" id="KW-1185">Reference proteome</keyword>
<dbReference type="STRING" id="192904.SAMN04488514_105273"/>
<sequence>MALTKDLIKVDDYCSKFNLSTLHPLVSVHDLSEGTLDGREHADAVRYHFYGIFLKQGEGCILRYGRQNYDYQDGTLVFLAPGQVVHVGHIDASFKPAGHALLFHPDLLWGTHLAKTMTEYSFFSYLSHEALHISKKERQLVLDLFDKIRTELSHGIDKHSKELVVANIELFLKYCMRFYDRQFITREKENLGVIQRFEISLISYIQTGIAKELGTPSVSYFAEEQNLSSNYFGDLVKKETGKSANDHIQDQLIEIAKQKIFDSEKTVSEIAYELGFKYPQHFTRLFKKKMGKTPNEYRMLN</sequence>
<dbReference type="InterPro" id="IPR009057">
    <property type="entry name" value="Homeodomain-like_sf"/>
</dbReference>
<dbReference type="InterPro" id="IPR018060">
    <property type="entry name" value="HTH_AraC"/>
</dbReference>
<name>A0A1G9QYU5_9FLAO</name>
<accession>A0A1G9QYU5</accession>
<dbReference type="SMART" id="SM00342">
    <property type="entry name" value="HTH_ARAC"/>
    <property type="match status" value="1"/>
</dbReference>
<dbReference type="Gene3D" id="1.10.10.60">
    <property type="entry name" value="Homeodomain-like"/>
    <property type="match status" value="2"/>
</dbReference>
<evidence type="ECO:0000256" key="3">
    <source>
        <dbReference type="ARBA" id="ARBA00023163"/>
    </source>
</evidence>
<dbReference type="PROSITE" id="PS01124">
    <property type="entry name" value="HTH_ARAC_FAMILY_2"/>
    <property type="match status" value="1"/>
</dbReference>
<dbReference type="RefSeq" id="WP_089889691.1">
    <property type="nucleotide sequence ID" value="NZ_FNGV01000005.1"/>
</dbReference>
<dbReference type="InterPro" id="IPR020449">
    <property type="entry name" value="Tscrpt_reg_AraC-type_HTH"/>
</dbReference>